<organism evidence="2 4">
    <name type="scientific">Mus musculus</name>
    <name type="common">Mouse</name>
    <dbReference type="NCBI Taxonomy" id="10090"/>
    <lineage>
        <taxon>Eukaryota</taxon>
        <taxon>Metazoa</taxon>
        <taxon>Chordata</taxon>
        <taxon>Craniata</taxon>
        <taxon>Vertebrata</taxon>
        <taxon>Euteleostomi</taxon>
        <taxon>Mammalia</taxon>
        <taxon>Eutheria</taxon>
        <taxon>Euarchontoglires</taxon>
        <taxon>Glires</taxon>
        <taxon>Rodentia</taxon>
        <taxon>Myomorpha</taxon>
        <taxon>Muroidea</taxon>
        <taxon>Muridae</taxon>
        <taxon>Murinae</taxon>
        <taxon>Mus</taxon>
        <taxon>Mus</taxon>
    </lineage>
</organism>
<evidence type="ECO:0000256" key="1">
    <source>
        <dbReference type="SAM" id="MobiDB-lite"/>
    </source>
</evidence>
<feature type="region of interest" description="Disordered" evidence="1">
    <location>
        <begin position="96"/>
        <end position="119"/>
    </location>
</feature>
<dbReference type="GeneTree" id="ENSGT00840000130401"/>
<dbReference type="PANTHER" id="PTHR31647">
    <property type="entry name" value="2-CELL-STAGE, VARIABLE GROUP, MEMBER 1-RELATED"/>
    <property type="match status" value="1"/>
</dbReference>
<name>A0A286YDE9_MOUSE</name>
<dbReference type="OMA" id="YEDNWIV"/>
<dbReference type="InterPro" id="IPR009895">
    <property type="entry name" value="DUF1438"/>
</dbReference>
<sequence>MKRFCPCLVQDTSHSEEHALQTSQELPALRPRYSRSEPQCFCGEPNHCHEDDWIVDWEPYYLPCVLESWDCLRYHSGLNCAMKKGTEVFQIESQRGPQVFPGDMDNDKDTEEPDQPLPSLLREKGLELETCDGGDCPDQDPASDSPKHLGCCLWLQRAFGQKKWKSHPELCVEPRSPDAC</sequence>
<dbReference type="Proteomes" id="UP000000589">
    <property type="component" value="Chromosome 13"/>
</dbReference>
<dbReference type="MGI" id="MGI:5433895">
    <property type="gene designation" value="Tcstv7b"/>
</dbReference>
<protein>
    <submittedName>
        <fullName evidence="2">Tcstv family member 7B</fullName>
    </submittedName>
</protein>
<dbReference type="AGR" id="MGI:5433895"/>
<dbReference type="PANTHER" id="PTHR31647:SF13">
    <property type="entry name" value="2-CELL-STAGE, VARIABLE GROUP, MEMBER 1-RELATED"/>
    <property type="match status" value="1"/>
</dbReference>
<dbReference type="RNAct" id="A0A286YDE9">
    <property type="molecule type" value="protein"/>
</dbReference>
<reference evidence="2 4" key="1">
    <citation type="journal article" date="2009" name="PLoS Biol.">
        <title>Lineage-specific biology revealed by a finished genome assembly of the mouse.</title>
        <authorList>
            <consortium name="Mouse Genome Sequencing Consortium"/>
            <person name="Church D.M."/>
            <person name="Goodstadt L."/>
            <person name="Hillier L.W."/>
            <person name="Zody M.C."/>
            <person name="Goldstein S."/>
            <person name="She X."/>
            <person name="Bult C.J."/>
            <person name="Agarwala R."/>
            <person name="Cherry J.L."/>
            <person name="DiCuccio M."/>
            <person name="Hlavina W."/>
            <person name="Kapustin Y."/>
            <person name="Meric P."/>
            <person name="Maglott D."/>
            <person name="Birtle Z."/>
            <person name="Marques A.C."/>
            <person name="Graves T."/>
            <person name="Zhou S."/>
            <person name="Teague B."/>
            <person name="Potamousis K."/>
            <person name="Churas C."/>
            <person name="Place M."/>
            <person name="Herschleb J."/>
            <person name="Runnheim R."/>
            <person name="Forrest D."/>
            <person name="Amos-Landgraf J."/>
            <person name="Schwartz D.C."/>
            <person name="Cheng Z."/>
            <person name="Lindblad-Toh K."/>
            <person name="Eichler E.E."/>
            <person name="Ponting C.P."/>
        </authorList>
    </citation>
    <scope>NUCLEOTIDE SEQUENCE [LARGE SCALE GENOMIC DNA]</scope>
    <source>
        <strain evidence="2 4">C57BL/6J</strain>
    </source>
</reference>
<feature type="compositionally biased region" description="Acidic residues" evidence="1">
    <location>
        <begin position="104"/>
        <end position="114"/>
    </location>
</feature>
<gene>
    <name evidence="2 3" type="primary">Tcstv7b</name>
    <name evidence="3" type="synonym">Gm21731</name>
</gene>
<dbReference type="AlphaFoldDB" id="A0A286YDE9"/>
<accession>A0A286YDE9</accession>
<reference evidence="2" key="3">
    <citation type="submission" date="2025-08" db="UniProtKB">
        <authorList>
            <consortium name="Ensembl"/>
        </authorList>
    </citation>
    <scope>IDENTIFICATION</scope>
    <source>
        <strain evidence="2">C57BL/6J</strain>
    </source>
</reference>
<dbReference type="Ensembl" id="ENSMUST00000223770.2">
    <property type="protein sequence ID" value="ENSMUSP00000153383.2"/>
    <property type="gene ID" value="ENSMUSG00000063846.10"/>
</dbReference>
<dbReference type="Bgee" id="ENSMUSG00000063846">
    <property type="expression patterns" value="Expressed in blastoderm cell in morula and 4 other cell types or tissues"/>
</dbReference>
<evidence type="ECO:0000313" key="4">
    <source>
        <dbReference type="Proteomes" id="UP000000589"/>
    </source>
</evidence>
<reference evidence="2 4" key="2">
    <citation type="journal article" date="2011" name="PLoS Biol.">
        <title>Modernizing reference genome assemblies.</title>
        <authorList>
            <person name="Church D.M."/>
            <person name="Schneider V.A."/>
            <person name="Graves T."/>
            <person name="Auger K."/>
            <person name="Cunningham F."/>
            <person name="Bouk N."/>
            <person name="Chen H.C."/>
            <person name="Agarwala R."/>
            <person name="McLaren W.M."/>
            <person name="Ritchie G.R."/>
            <person name="Albracht D."/>
            <person name="Kremitzki M."/>
            <person name="Rock S."/>
            <person name="Kotkiewicz H."/>
            <person name="Kremitzki C."/>
            <person name="Wollam A."/>
            <person name="Trani L."/>
            <person name="Fulton L."/>
            <person name="Fulton R."/>
            <person name="Matthews L."/>
            <person name="Whitehead S."/>
            <person name="Chow W."/>
            <person name="Torrance J."/>
            <person name="Dunn M."/>
            <person name="Harden G."/>
            <person name="Threadgold G."/>
            <person name="Wood J."/>
            <person name="Collins J."/>
            <person name="Heath P."/>
            <person name="Griffiths G."/>
            <person name="Pelan S."/>
            <person name="Grafham D."/>
            <person name="Eichler E.E."/>
            <person name="Weinstock G."/>
            <person name="Mardis E.R."/>
            <person name="Wilson R.K."/>
            <person name="Howe K."/>
            <person name="Flicek P."/>
            <person name="Hubbard T."/>
        </authorList>
    </citation>
    <scope>NUCLEOTIDE SEQUENCE [LARGE SCALE GENOMIC DNA]</scope>
    <source>
        <strain evidence="2 4">C57BL/6J</strain>
    </source>
</reference>
<dbReference type="InParanoid" id="A0A286YDE9"/>
<keyword evidence="4" id="KW-1185">Reference proteome</keyword>
<dbReference type="STRING" id="10090.ENSMUSP00000153383"/>
<dbReference type="Pfam" id="PF07270">
    <property type="entry name" value="DUF1438"/>
    <property type="match status" value="1"/>
</dbReference>
<reference evidence="2" key="4">
    <citation type="submission" date="2025-09" db="UniProtKB">
        <authorList>
            <consortium name="Ensembl"/>
        </authorList>
    </citation>
    <scope>IDENTIFICATION</scope>
    <source>
        <strain evidence="2">C57BL/6J</strain>
    </source>
</reference>
<dbReference type="ExpressionAtlas" id="A0A286YDE9">
    <property type="expression patterns" value="baseline and differential"/>
</dbReference>
<dbReference type="VEuPathDB" id="HostDB:ENSMUSG00000063846"/>
<evidence type="ECO:0000313" key="2">
    <source>
        <dbReference type="Ensembl" id="ENSMUSP00000153383.2"/>
    </source>
</evidence>
<evidence type="ECO:0000313" key="3">
    <source>
        <dbReference type="MGI" id="MGI:5433895"/>
    </source>
</evidence>
<proteinExistence type="predicted"/>